<feature type="transmembrane region" description="Helical" evidence="1">
    <location>
        <begin position="118"/>
        <end position="143"/>
    </location>
</feature>
<keyword evidence="1" id="KW-0812">Transmembrane</keyword>
<evidence type="ECO:0000313" key="4">
    <source>
        <dbReference type="Proteomes" id="UP001201163"/>
    </source>
</evidence>
<organism evidence="3 4">
    <name type="scientific">Lactarius akahatsu</name>
    <dbReference type="NCBI Taxonomy" id="416441"/>
    <lineage>
        <taxon>Eukaryota</taxon>
        <taxon>Fungi</taxon>
        <taxon>Dikarya</taxon>
        <taxon>Basidiomycota</taxon>
        <taxon>Agaricomycotina</taxon>
        <taxon>Agaricomycetes</taxon>
        <taxon>Russulales</taxon>
        <taxon>Russulaceae</taxon>
        <taxon>Lactarius</taxon>
    </lineage>
</organism>
<protein>
    <recommendedName>
        <fullName evidence="2">DUF6535 domain-containing protein</fullName>
    </recommendedName>
</protein>
<keyword evidence="4" id="KW-1185">Reference proteome</keyword>
<feature type="transmembrane region" description="Helical" evidence="1">
    <location>
        <begin position="52"/>
        <end position="71"/>
    </location>
</feature>
<evidence type="ECO:0000256" key="1">
    <source>
        <dbReference type="SAM" id="Phobius"/>
    </source>
</evidence>
<dbReference type="EMBL" id="JAKELL010000095">
    <property type="protein sequence ID" value="KAH8982894.1"/>
    <property type="molecule type" value="Genomic_DNA"/>
</dbReference>
<reference evidence="3" key="1">
    <citation type="submission" date="2022-01" db="EMBL/GenBank/DDBJ databases">
        <title>Comparative genomics reveals a dynamic genome evolution in the ectomycorrhizal milk-cap (Lactarius) mushrooms.</title>
        <authorList>
            <consortium name="DOE Joint Genome Institute"/>
            <person name="Lebreton A."/>
            <person name="Tang N."/>
            <person name="Kuo A."/>
            <person name="LaButti K."/>
            <person name="Drula E."/>
            <person name="Barry K."/>
            <person name="Clum A."/>
            <person name="Lipzen A."/>
            <person name="Mousain D."/>
            <person name="Ng V."/>
            <person name="Wang R."/>
            <person name="Wang X."/>
            <person name="Dai Y."/>
            <person name="Henrissat B."/>
            <person name="Grigoriev I.V."/>
            <person name="Guerin-Laguette A."/>
            <person name="Yu F."/>
            <person name="Martin F.M."/>
        </authorList>
    </citation>
    <scope>NUCLEOTIDE SEQUENCE</scope>
    <source>
        <strain evidence="3">QP</strain>
    </source>
</reference>
<dbReference type="Pfam" id="PF20153">
    <property type="entry name" value="DUF6535"/>
    <property type="match status" value="1"/>
</dbReference>
<gene>
    <name evidence="3" type="ORF">EDB92DRAFT_1619673</name>
</gene>
<evidence type="ECO:0000259" key="2">
    <source>
        <dbReference type="Pfam" id="PF20153"/>
    </source>
</evidence>
<dbReference type="Proteomes" id="UP001201163">
    <property type="component" value="Unassembled WGS sequence"/>
</dbReference>
<accession>A0AAD4Q466</accession>
<evidence type="ECO:0000313" key="3">
    <source>
        <dbReference type="EMBL" id="KAH8982894.1"/>
    </source>
</evidence>
<dbReference type="InterPro" id="IPR045338">
    <property type="entry name" value="DUF6535"/>
</dbReference>
<proteinExistence type="predicted"/>
<feature type="transmembrane region" description="Helical" evidence="1">
    <location>
        <begin position="189"/>
        <end position="210"/>
    </location>
</feature>
<keyword evidence="1" id="KW-0472">Membrane</keyword>
<feature type="transmembrane region" description="Helical" evidence="1">
    <location>
        <begin position="249"/>
        <end position="270"/>
    </location>
</feature>
<feature type="transmembrane region" description="Helical" evidence="1">
    <location>
        <begin position="216"/>
        <end position="237"/>
    </location>
</feature>
<name>A0AAD4Q466_9AGAM</name>
<feature type="domain" description="DUF6535" evidence="2">
    <location>
        <begin position="30"/>
        <end position="208"/>
    </location>
</feature>
<sequence length="599" mass="66548">MTKVRRGTETMHRVTIAPATAREDSENKMWSGYMEEADKHDTRVSDAWKDDAEGVLVFTGLFSATVATFIIESYKKLSSDSGDQTAYLLGQISQQLTAFSPNGTYIPPTPSPKYSPGLSIILVNSLWLLSLVFSIASALAATLMQQWARRYIQLPQIPRVPRDRARVRSYLFLGILKYRMSRAVETAPALLHLSVFLFFAGLVIFLFTIFKAVAVVVSICVGLIGFVYLILTILPCLDHSCPYRTPMSSIWWYCWHTSLGSFALCARWLLKRLHGILVPSNPGEVTSSIQRILTGRWQLLDDSVKKHGKRLRDGFRGTIVQRAIEASADVDPKALTWLLNEPALADKSKIQEFVGSIPGDTIVQLISAPIHSGKIFSQHLSTLMRSCIPGSIGLDEDTRRRRLIVCLHAVHHIARAYSGVPYGVSLPETLLEDVRINFANIKIMRSLWADEDPVIRVTSRSICALLAKHILHKYPPRDSELAWLQDVLGESSNTIYNSLQDPPTVNNMNIDSFVYGVLSYPAGDLPAAQATSFVDTLAILMSVGSKTAIRRGSFEGGLYGLLRRAEKDDHLREVADKLREISKAMFPSAASEPSTSRVA</sequence>
<dbReference type="AlphaFoldDB" id="A0AAD4Q466"/>
<keyword evidence="1" id="KW-1133">Transmembrane helix</keyword>
<comment type="caution">
    <text evidence="3">The sequence shown here is derived from an EMBL/GenBank/DDBJ whole genome shotgun (WGS) entry which is preliminary data.</text>
</comment>